<protein>
    <recommendedName>
        <fullName evidence="1">Polymerase/histidinol phosphatase N-terminal domain-containing protein</fullName>
    </recommendedName>
</protein>
<name>E5Y4K3_BILW3</name>
<reference evidence="2 3" key="2">
    <citation type="submission" date="2013-04" db="EMBL/GenBank/DDBJ databases">
        <title>The Genome Sequence of Bilophila wadsworthia 3_1_6.</title>
        <authorList>
            <consortium name="The Broad Institute Genomics Platform"/>
            <person name="Earl A."/>
            <person name="Ward D."/>
            <person name="Feldgarden M."/>
            <person name="Gevers D."/>
            <person name="Sibley C."/>
            <person name="Strauss J."/>
            <person name="Allen-Vercoe E."/>
            <person name="Walker B."/>
            <person name="Young S."/>
            <person name="Zeng Q."/>
            <person name="Gargeya S."/>
            <person name="Fitzgerald M."/>
            <person name="Haas B."/>
            <person name="Abouelleil A."/>
            <person name="Allen A.W."/>
            <person name="Alvarado L."/>
            <person name="Arachchi H.M."/>
            <person name="Berlin A.M."/>
            <person name="Chapman S.B."/>
            <person name="Gainer-Dewar J."/>
            <person name="Goldberg J."/>
            <person name="Griggs A."/>
            <person name="Gujja S."/>
            <person name="Hansen M."/>
            <person name="Howarth C."/>
            <person name="Imamovic A."/>
            <person name="Ireland A."/>
            <person name="Larimer J."/>
            <person name="McCowan C."/>
            <person name="Murphy C."/>
            <person name="Pearson M."/>
            <person name="Poon T.W."/>
            <person name="Priest M."/>
            <person name="Roberts A."/>
            <person name="Saif S."/>
            <person name="Shea T."/>
            <person name="Sisk P."/>
            <person name="Sykes S."/>
            <person name="Wortman J."/>
            <person name="Nusbaum C."/>
            <person name="Birren B."/>
        </authorList>
    </citation>
    <scope>NUCLEOTIDE SEQUENCE [LARGE SCALE GENOMIC DNA]</scope>
    <source>
        <strain evidence="2 3">3_1_6</strain>
    </source>
</reference>
<evidence type="ECO:0000259" key="1">
    <source>
        <dbReference type="SMART" id="SM00481"/>
    </source>
</evidence>
<dbReference type="SUPFAM" id="SSF89550">
    <property type="entry name" value="PHP domain-like"/>
    <property type="match status" value="1"/>
</dbReference>
<dbReference type="Gene3D" id="3.20.20.140">
    <property type="entry name" value="Metal-dependent hydrolases"/>
    <property type="match status" value="1"/>
</dbReference>
<dbReference type="PANTHER" id="PTHR42924">
    <property type="entry name" value="EXONUCLEASE"/>
    <property type="match status" value="1"/>
</dbReference>
<reference evidence="2 3" key="1">
    <citation type="submission" date="2010-10" db="EMBL/GenBank/DDBJ databases">
        <authorList>
            <consortium name="The Broad Institute Genome Sequencing Platform"/>
            <person name="Ward D."/>
            <person name="Earl A."/>
            <person name="Feldgarden M."/>
            <person name="Young S.K."/>
            <person name="Gargeya S."/>
            <person name="Zeng Q."/>
            <person name="Alvarado L."/>
            <person name="Berlin A."/>
            <person name="Bochicchio J."/>
            <person name="Chapman S.B."/>
            <person name="Chen Z."/>
            <person name="Freedman E."/>
            <person name="Gellesch M."/>
            <person name="Goldberg J."/>
            <person name="Griggs A."/>
            <person name="Gujja S."/>
            <person name="Heilman E."/>
            <person name="Heiman D."/>
            <person name="Howarth C."/>
            <person name="Mehta T."/>
            <person name="Neiman D."/>
            <person name="Pearson M."/>
            <person name="Roberts A."/>
            <person name="Saif S."/>
            <person name="Shea T."/>
            <person name="Shenoy N."/>
            <person name="Sisk P."/>
            <person name="Stolte C."/>
            <person name="Sykes S."/>
            <person name="White J."/>
            <person name="Yandava C."/>
            <person name="Allen-Vercoe E."/>
            <person name="Sibley C."/>
            <person name="Ambrose C.E."/>
            <person name="Strauss J."/>
            <person name="Daigneault M."/>
            <person name="Haas B."/>
            <person name="Nusbaum C."/>
            <person name="Birren B."/>
        </authorList>
    </citation>
    <scope>NUCLEOTIDE SEQUENCE [LARGE SCALE GENOMIC DNA]</scope>
    <source>
        <strain evidence="2 3">3_1_6</strain>
    </source>
</reference>
<dbReference type="EMBL" id="ADCP02000001">
    <property type="protein sequence ID" value="EFV45075.2"/>
    <property type="molecule type" value="Genomic_DNA"/>
</dbReference>
<dbReference type="GO" id="GO:0035312">
    <property type="term" value="F:5'-3' DNA exonuclease activity"/>
    <property type="evidence" value="ECO:0007669"/>
    <property type="project" value="TreeGrafter"/>
</dbReference>
<dbReference type="GO" id="GO:0004534">
    <property type="term" value="F:5'-3' RNA exonuclease activity"/>
    <property type="evidence" value="ECO:0007669"/>
    <property type="project" value="TreeGrafter"/>
</dbReference>
<dbReference type="OrthoDB" id="9804333at2"/>
<dbReference type="RefSeq" id="WP_016360773.1">
    <property type="nucleotide sequence ID" value="NZ_KE150238.1"/>
</dbReference>
<dbReference type="PANTHER" id="PTHR42924:SF3">
    <property type="entry name" value="POLYMERASE_HISTIDINOL PHOSPHATASE N-TERMINAL DOMAIN-CONTAINING PROTEIN"/>
    <property type="match status" value="1"/>
</dbReference>
<accession>E5Y4K3</accession>
<dbReference type="InterPro" id="IPR003141">
    <property type="entry name" value="Pol/His_phosphatase_N"/>
</dbReference>
<sequence length="292" mass="31871">MQPRFVDLHTHTTASDGTDAPRDLIRRAASLKLAAVAVTDHDTVSGLDEAEAAGREYGVEIIRGCELGVQGQYGEIHLLGLWLPRHSAPLDAELSRLRGHREERNLKILDRLRSIGINIGYQEVLDEAGGESVGRPHIARVLQKRGIVSNFAQAFELYLGYYGAAYVPRTLLTPEEGVNLMADLGAVVSFAHPMLIRCPPSWFDEIIPRLKEAGLGAIEAYHSEHSARDERFCVELAARYGLGLSGGSDYHGMAKPGVELGRGKGGLRVTVALLDALKARRKRPVDDAPEVL</sequence>
<feature type="domain" description="Polymerase/histidinol phosphatase N-terminal" evidence="1">
    <location>
        <begin position="6"/>
        <end position="71"/>
    </location>
</feature>
<dbReference type="Proteomes" id="UP000006034">
    <property type="component" value="Unassembled WGS sequence"/>
</dbReference>
<dbReference type="eggNOG" id="COG0613">
    <property type="taxonomic scope" value="Bacteria"/>
</dbReference>
<keyword evidence="3" id="KW-1185">Reference proteome</keyword>
<dbReference type="HOGENOM" id="CLU_067347_1_0_7"/>
<dbReference type="CDD" id="cd07438">
    <property type="entry name" value="PHP_HisPPase_AMP"/>
    <property type="match status" value="1"/>
</dbReference>
<gene>
    <name evidence="2" type="ORF">HMPREF0179_01115</name>
</gene>
<evidence type="ECO:0000313" key="2">
    <source>
        <dbReference type="EMBL" id="EFV45075.2"/>
    </source>
</evidence>
<dbReference type="InterPro" id="IPR052018">
    <property type="entry name" value="PHP_domain"/>
</dbReference>
<comment type="caution">
    <text evidence="2">The sequence shown here is derived from an EMBL/GenBank/DDBJ whole genome shotgun (WGS) entry which is preliminary data.</text>
</comment>
<proteinExistence type="predicted"/>
<dbReference type="InterPro" id="IPR016195">
    <property type="entry name" value="Pol/histidinol_Pase-like"/>
</dbReference>
<dbReference type="InterPro" id="IPR004013">
    <property type="entry name" value="PHP_dom"/>
</dbReference>
<dbReference type="AlphaFoldDB" id="E5Y4K3"/>
<dbReference type="STRING" id="563192.HMPREF0179_01115"/>
<evidence type="ECO:0000313" key="3">
    <source>
        <dbReference type="Proteomes" id="UP000006034"/>
    </source>
</evidence>
<dbReference type="Gene3D" id="1.10.150.650">
    <property type="match status" value="1"/>
</dbReference>
<organism evidence="2 3">
    <name type="scientific">Bilophila wadsworthia (strain 3_1_6)</name>
    <dbReference type="NCBI Taxonomy" id="563192"/>
    <lineage>
        <taxon>Bacteria</taxon>
        <taxon>Pseudomonadati</taxon>
        <taxon>Thermodesulfobacteriota</taxon>
        <taxon>Desulfovibrionia</taxon>
        <taxon>Desulfovibrionales</taxon>
        <taxon>Desulfovibrionaceae</taxon>
        <taxon>Bilophila</taxon>
    </lineage>
</organism>
<dbReference type="Pfam" id="PF02811">
    <property type="entry name" value="PHP"/>
    <property type="match status" value="1"/>
</dbReference>
<dbReference type="GeneID" id="78086255"/>
<dbReference type="SMART" id="SM00481">
    <property type="entry name" value="POLIIIAc"/>
    <property type="match status" value="1"/>
</dbReference>